<accession>A0ABP9PYN0</accession>
<protein>
    <recommendedName>
        <fullName evidence="1">Amine oxidase domain-containing protein</fullName>
    </recommendedName>
</protein>
<dbReference type="PRINTS" id="PR00419">
    <property type="entry name" value="ADXRDTASE"/>
</dbReference>
<comment type="caution">
    <text evidence="2">The sequence shown here is derived from an EMBL/GenBank/DDBJ whole genome shotgun (WGS) entry which is preliminary data.</text>
</comment>
<dbReference type="InterPro" id="IPR002937">
    <property type="entry name" value="Amino_oxidase"/>
</dbReference>
<name>A0ABP9PYN0_9PSEU</name>
<reference evidence="3" key="1">
    <citation type="journal article" date="2019" name="Int. J. Syst. Evol. Microbiol.">
        <title>The Global Catalogue of Microorganisms (GCM) 10K type strain sequencing project: providing services to taxonomists for standard genome sequencing and annotation.</title>
        <authorList>
            <consortium name="The Broad Institute Genomics Platform"/>
            <consortium name="The Broad Institute Genome Sequencing Center for Infectious Disease"/>
            <person name="Wu L."/>
            <person name="Ma J."/>
        </authorList>
    </citation>
    <scope>NUCLEOTIDE SEQUENCE [LARGE SCALE GENOMIC DNA]</scope>
    <source>
        <strain evidence="3">JCM 18303</strain>
    </source>
</reference>
<gene>
    <name evidence="2" type="ORF">GCM10023321_23170</name>
</gene>
<evidence type="ECO:0000259" key="1">
    <source>
        <dbReference type="Pfam" id="PF01593"/>
    </source>
</evidence>
<dbReference type="RefSeq" id="WP_185061864.1">
    <property type="nucleotide sequence ID" value="NZ_BAABJP010000008.1"/>
</dbReference>
<dbReference type="EMBL" id="BAABJP010000008">
    <property type="protein sequence ID" value="GAA5153220.1"/>
    <property type="molecule type" value="Genomic_DNA"/>
</dbReference>
<dbReference type="Gene3D" id="1.10.3110.10">
    <property type="entry name" value="protoporphyrinogen ix oxidase, domain 3"/>
    <property type="match status" value="1"/>
</dbReference>
<dbReference type="InterPro" id="IPR036188">
    <property type="entry name" value="FAD/NAD-bd_sf"/>
</dbReference>
<proteinExistence type="predicted"/>
<evidence type="ECO:0000313" key="2">
    <source>
        <dbReference type="EMBL" id="GAA5153220.1"/>
    </source>
</evidence>
<dbReference type="InterPro" id="IPR050464">
    <property type="entry name" value="Zeta_carotene_desat/Oxidored"/>
</dbReference>
<sequence>MRVVVVGAGLSGLAAAHRLRRAGTEVLVLERDELPGGRARSERHGDYLVDTGPDALTGSYSSYLALVDELGLADRVAPSSPVVGLVRDGRLIDIDPRRPWRALTRRALGPAAAGRLLTGWLRLRKAARDVDSYELVNRADLDDPDVSAHDLALRTFGTEVAEYLVDPVMRLTTGSGARTASALNLLGALRAWTAPVVNVRGGLDRLPAALAAEVPVTYGATVTGVDESDDGVRVRYLDAGGEAHTVDADGCVIGAMYHTAVEIWPSLKGYSPEFADRLADVKLVSVSLGYRARTRSAAYIVQVPTAELADVLLIFLQHNKAPDRAPDGHSLITLYTDTTVTDRYLGRTDEQIVDWAAGTVEALCPELAGRRDLAVVTRWPKAGYLATPGFWRRAAGLLDALPADGRVRLAGDLFGAGSMESAVRWGERAATALLDLDRQPRRPTCS</sequence>
<feature type="domain" description="Amine oxidase" evidence="1">
    <location>
        <begin position="10"/>
        <end position="434"/>
    </location>
</feature>
<dbReference type="PANTHER" id="PTHR42923">
    <property type="entry name" value="PROTOPORPHYRINOGEN OXIDASE"/>
    <property type="match status" value="1"/>
</dbReference>
<dbReference type="Gene3D" id="3.90.660.20">
    <property type="entry name" value="Protoporphyrinogen oxidase, mitochondrial, domain 2"/>
    <property type="match status" value="1"/>
</dbReference>
<dbReference type="Proteomes" id="UP001428817">
    <property type="component" value="Unassembled WGS sequence"/>
</dbReference>
<dbReference type="Gene3D" id="3.50.50.60">
    <property type="entry name" value="FAD/NAD(P)-binding domain"/>
    <property type="match status" value="1"/>
</dbReference>
<dbReference type="Pfam" id="PF01593">
    <property type="entry name" value="Amino_oxidase"/>
    <property type="match status" value="1"/>
</dbReference>
<evidence type="ECO:0000313" key="3">
    <source>
        <dbReference type="Proteomes" id="UP001428817"/>
    </source>
</evidence>
<organism evidence="2 3">
    <name type="scientific">Pseudonocardia eucalypti</name>
    <dbReference type="NCBI Taxonomy" id="648755"/>
    <lineage>
        <taxon>Bacteria</taxon>
        <taxon>Bacillati</taxon>
        <taxon>Actinomycetota</taxon>
        <taxon>Actinomycetes</taxon>
        <taxon>Pseudonocardiales</taxon>
        <taxon>Pseudonocardiaceae</taxon>
        <taxon>Pseudonocardia</taxon>
    </lineage>
</organism>
<dbReference type="SUPFAM" id="SSF54373">
    <property type="entry name" value="FAD-linked reductases, C-terminal domain"/>
    <property type="match status" value="1"/>
</dbReference>
<dbReference type="SUPFAM" id="SSF51905">
    <property type="entry name" value="FAD/NAD(P)-binding domain"/>
    <property type="match status" value="1"/>
</dbReference>
<keyword evidence="3" id="KW-1185">Reference proteome</keyword>